<evidence type="ECO:0000256" key="3">
    <source>
        <dbReference type="ARBA" id="ARBA00022679"/>
    </source>
</evidence>
<keyword evidence="2 9" id="KW-0489">Methyltransferase</keyword>
<evidence type="ECO:0000256" key="7">
    <source>
        <dbReference type="ARBA" id="ARBA00042050"/>
    </source>
</evidence>
<dbReference type="AlphaFoldDB" id="G8QY26"/>
<dbReference type="GO" id="GO:0008173">
    <property type="term" value="F:RNA methyltransferase activity"/>
    <property type="evidence" value="ECO:0007669"/>
    <property type="project" value="InterPro"/>
</dbReference>
<evidence type="ECO:0000256" key="2">
    <source>
        <dbReference type="ARBA" id="ARBA00022603"/>
    </source>
</evidence>
<dbReference type="STRING" id="158190.SpiGrapes_0690"/>
<keyword evidence="5 9" id="KW-0694">RNA-binding</keyword>
<protein>
    <recommendedName>
        <fullName evidence="7">NOL1/NOP2/Sun domain family member 4</fullName>
    </recommendedName>
</protein>
<dbReference type="Gene3D" id="3.40.50.150">
    <property type="entry name" value="Vaccinia Virus protein VP39"/>
    <property type="match status" value="1"/>
</dbReference>
<keyword evidence="12" id="KW-1185">Reference proteome</keyword>
<evidence type="ECO:0000313" key="11">
    <source>
        <dbReference type="EMBL" id="AEV28531.1"/>
    </source>
</evidence>
<dbReference type="InterPro" id="IPR023267">
    <property type="entry name" value="RCMT"/>
</dbReference>
<dbReference type="eggNOG" id="COG0144">
    <property type="taxonomic scope" value="Bacteria"/>
</dbReference>
<comment type="catalytic activity">
    <reaction evidence="8">
        <text>a cytidine in rRNA + S-adenosyl-L-methionine = a 5-methylcytidine in rRNA + S-adenosyl-L-homocysteine + H(+)</text>
        <dbReference type="Rhea" id="RHEA:61484"/>
        <dbReference type="Rhea" id="RHEA-COMP:15836"/>
        <dbReference type="Rhea" id="RHEA-COMP:15837"/>
        <dbReference type="ChEBI" id="CHEBI:15378"/>
        <dbReference type="ChEBI" id="CHEBI:57856"/>
        <dbReference type="ChEBI" id="CHEBI:59789"/>
        <dbReference type="ChEBI" id="CHEBI:74483"/>
        <dbReference type="ChEBI" id="CHEBI:82748"/>
    </reaction>
</comment>
<dbReference type="InterPro" id="IPR049560">
    <property type="entry name" value="MeTrfase_RsmB-F_NOP2_cat"/>
</dbReference>
<feature type="binding site" evidence="9">
    <location>
        <position position="130"/>
    </location>
    <ligand>
        <name>S-adenosyl-L-methionine</name>
        <dbReference type="ChEBI" id="CHEBI:59789"/>
    </ligand>
</feature>
<dbReference type="InterPro" id="IPR029063">
    <property type="entry name" value="SAM-dependent_MTases_sf"/>
</dbReference>
<dbReference type="OrthoDB" id="9810297at2"/>
<keyword evidence="3 9" id="KW-0808">Transferase</keyword>
<evidence type="ECO:0000256" key="1">
    <source>
        <dbReference type="ARBA" id="ARBA00022552"/>
    </source>
</evidence>
<dbReference type="EMBL" id="CP003155">
    <property type="protein sequence ID" value="AEV28531.1"/>
    <property type="molecule type" value="Genomic_DNA"/>
</dbReference>
<dbReference type="InterPro" id="IPR001678">
    <property type="entry name" value="MeTrfase_RsmB-F_NOP2_dom"/>
</dbReference>
<feature type="binding site" evidence="9">
    <location>
        <position position="99"/>
    </location>
    <ligand>
        <name>S-adenosyl-L-methionine</name>
        <dbReference type="ChEBI" id="CHEBI:59789"/>
    </ligand>
</feature>
<feature type="domain" description="SAM-dependent MTase RsmB/NOP-type" evidence="10">
    <location>
        <begin position="1"/>
        <end position="261"/>
    </location>
</feature>
<feature type="binding site" evidence="9">
    <location>
        <begin position="75"/>
        <end position="81"/>
    </location>
    <ligand>
        <name>S-adenosyl-L-methionine</name>
        <dbReference type="ChEBI" id="CHEBI:59789"/>
    </ligand>
</feature>
<dbReference type="GO" id="GO:0031167">
    <property type="term" value="P:rRNA methylation"/>
    <property type="evidence" value="ECO:0007669"/>
    <property type="project" value="TreeGrafter"/>
</dbReference>
<evidence type="ECO:0000256" key="6">
    <source>
        <dbReference type="ARBA" id="ARBA00022946"/>
    </source>
</evidence>
<sequence length="262" mass="29197">MGKKQKDKGGDILFESYYRQIFEDRWPALKEALLVDRKPIAYKDGLEAEYYLDEASVIAAKLLDVQSKDSVLDMCAAPGGKTLVLASLLKGTGSLTANDRSSARRSRLRNVIDSHVPEVWKASISVTGHDASKWGLYEQEMYDRILLDAPCSSERHVLCDPAALKQWTPSRPKHLAIQQFAMLAAALEAVKIGGYILYSTCALIPLEDELVIEKLFSKREGRFELVPIEAPFSEKRTYGSIILPDTSGGKGPLYFCLIRRIA</sequence>
<evidence type="ECO:0000256" key="4">
    <source>
        <dbReference type="ARBA" id="ARBA00022691"/>
    </source>
</evidence>
<evidence type="ECO:0000313" key="12">
    <source>
        <dbReference type="Proteomes" id="UP000005632"/>
    </source>
</evidence>
<keyword evidence="1" id="KW-0698">rRNA processing</keyword>
<dbReference type="PROSITE" id="PS51686">
    <property type="entry name" value="SAM_MT_RSMB_NOP"/>
    <property type="match status" value="1"/>
</dbReference>
<evidence type="ECO:0000256" key="9">
    <source>
        <dbReference type="PROSITE-ProRule" id="PRU01023"/>
    </source>
</evidence>
<comment type="similarity">
    <text evidence="9">Belongs to the class I-like SAM-binding methyltransferase superfamily. RsmB/NOP family.</text>
</comment>
<organism evidence="11 12">
    <name type="scientific">Sphaerochaeta pleomorpha (strain ATCC BAA-1885 / DSM 22778 / Grapes)</name>
    <dbReference type="NCBI Taxonomy" id="158190"/>
    <lineage>
        <taxon>Bacteria</taxon>
        <taxon>Pseudomonadati</taxon>
        <taxon>Spirochaetota</taxon>
        <taxon>Spirochaetia</taxon>
        <taxon>Spirochaetales</taxon>
        <taxon>Sphaerochaetaceae</taxon>
        <taxon>Sphaerochaeta</taxon>
    </lineage>
</organism>
<dbReference type="GO" id="GO:0003723">
    <property type="term" value="F:RNA binding"/>
    <property type="evidence" value="ECO:0007669"/>
    <property type="project" value="UniProtKB-UniRule"/>
</dbReference>
<reference evidence="11 12" key="1">
    <citation type="submission" date="2011-11" db="EMBL/GenBank/DDBJ databases">
        <title>Complete sequence of Spirochaeta sp. grapes.</title>
        <authorList>
            <consortium name="US DOE Joint Genome Institute"/>
            <person name="Lucas S."/>
            <person name="Han J."/>
            <person name="Lapidus A."/>
            <person name="Cheng J.-F."/>
            <person name="Goodwin L."/>
            <person name="Pitluck S."/>
            <person name="Peters L."/>
            <person name="Ovchinnikova G."/>
            <person name="Munk A.C."/>
            <person name="Detter J.C."/>
            <person name="Han C."/>
            <person name="Tapia R."/>
            <person name="Land M."/>
            <person name="Hauser L."/>
            <person name="Kyrpides N."/>
            <person name="Ivanova N."/>
            <person name="Pagani I."/>
            <person name="Ritalahtilisa K."/>
            <person name="Loeffler F."/>
            <person name="Woyke T."/>
        </authorList>
    </citation>
    <scope>NUCLEOTIDE SEQUENCE [LARGE SCALE GENOMIC DNA]</scope>
    <source>
        <strain evidence="12">ATCC BAA-1885 / DSM 22778 / Grapes</strain>
    </source>
</reference>
<feature type="active site" description="Nucleophile" evidence="9">
    <location>
        <position position="201"/>
    </location>
</feature>
<accession>G8QY26</accession>
<gene>
    <name evidence="11" type="ordered locus">SpiGrapes_0690</name>
</gene>
<dbReference type="HOGENOM" id="CLU_041061_0_0_12"/>
<feature type="binding site" evidence="9">
    <location>
        <position position="148"/>
    </location>
    <ligand>
        <name>S-adenosyl-L-methionine</name>
        <dbReference type="ChEBI" id="CHEBI:59789"/>
    </ligand>
</feature>
<dbReference type="KEGG" id="sgp:SpiGrapes_0690"/>
<dbReference type="PANTHER" id="PTHR22808:SF3">
    <property type="entry name" value="5-METHYLCYTOSINE RRNA METHYLTRANSFERASE NSUN4"/>
    <property type="match status" value="1"/>
</dbReference>
<dbReference type="SUPFAM" id="SSF53335">
    <property type="entry name" value="S-adenosyl-L-methionine-dependent methyltransferases"/>
    <property type="match status" value="1"/>
</dbReference>
<evidence type="ECO:0000256" key="8">
    <source>
        <dbReference type="ARBA" id="ARBA00049302"/>
    </source>
</evidence>
<keyword evidence="4 9" id="KW-0949">S-adenosyl-L-methionine</keyword>
<name>G8QY26_SPHPG</name>
<dbReference type="Pfam" id="PF01189">
    <property type="entry name" value="Methyltr_RsmB-F"/>
    <property type="match status" value="1"/>
</dbReference>
<dbReference type="RefSeq" id="WP_014269380.1">
    <property type="nucleotide sequence ID" value="NC_016633.1"/>
</dbReference>
<keyword evidence="6" id="KW-0809">Transit peptide</keyword>
<dbReference type="Proteomes" id="UP000005632">
    <property type="component" value="Chromosome"/>
</dbReference>
<dbReference type="PRINTS" id="PR02008">
    <property type="entry name" value="RCMTFAMILY"/>
</dbReference>
<evidence type="ECO:0000256" key="5">
    <source>
        <dbReference type="ARBA" id="ARBA00022884"/>
    </source>
</evidence>
<evidence type="ECO:0000259" key="10">
    <source>
        <dbReference type="PROSITE" id="PS51686"/>
    </source>
</evidence>
<dbReference type="PANTHER" id="PTHR22808">
    <property type="entry name" value="NCL1 YEAST -RELATED NOL1/NOP2/FMU SUN DOMAIN-CONTAINING"/>
    <property type="match status" value="1"/>
</dbReference>
<proteinExistence type="inferred from homology"/>